<reference evidence="3" key="2">
    <citation type="journal article" date="2023" name="Plants (Basel)">
        <title>Annotation of the Turnera subulata (Passifloraceae) Draft Genome Reveals the S-Locus Evolved after the Divergence of Turneroideae from Passifloroideae in a Stepwise Manner.</title>
        <authorList>
            <person name="Henning P.M."/>
            <person name="Roalson E.H."/>
            <person name="Mir W."/>
            <person name="McCubbin A.G."/>
            <person name="Shore J.S."/>
        </authorList>
    </citation>
    <scope>NUCLEOTIDE SEQUENCE</scope>
    <source>
        <strain evidence="3">F60SS</strain>
    </source>
</reference>
<reference evidence="3" key="1">
    <citation type="submission" date="2022-02" db="EMBL/GenBank/DDBJ databases">
        <authorList>
            <person name="Henning P.M."/>
            <person name="McCubbin A.G."/>
            <person name="Shore J.S."/>
        </authorList>
    </citation>
    <scope>NUCLEOTIDE SEQUENCE</scope>
    <source>
        <strain evidence="3">F60SS</strain>
        <tissue evidence="3">Leaves</tissue>
    </source>
</reference>
<dbReference type="AlphaFoldDB" id="A0A9Q0GHV2"/>
<gene>
    <name evidence="3" type="ORF">Tsubulata_017180</name>
</gene>
<evidence type="ECO:0000256" key="1">
    <source>
        <dbReference type="ARBA" id="ARBA00006349"/>
    </source>
</evidence>
<proteinExistence type="inferred from homology"/>
<dbReference type="GO" id="GO:0005634">
    <property type="term" value="C:nucleus"/>
    <property type="evidence" value="ECO:0007669"/>
    <property type="project" value="TreeGrafter"/>
</dbReference>
<dbReference type="Pfam" id="PF06825">
    <property type="entry name" value="HSBP1"/>
    <property type="match status" value="1"/>
</dbReference>
<dbReference type="GO" id="GO:0005829">
    <property type="term" value="C:cytosol"/>
    <property type="evidence" value="ECO:0007669"/>
    <property type="project" value="TreeGrafter"/>
</dbReference>
<dbReference type="PANTHER" id="PTHR19424:SF11">
    <property type="entry name" value="HEAT SHOCK FACTOR BINDING PROTEIN"/>
    <property type="match status" value="1"/>
</dbReference>
<comment type="caution">
    <text evidence="3">The sequence shown here is derived from an EMBL/GenBank/DDBJ whole genome shotgun (WGS) entry which is preliminary data.</text>
</comment>
<sequence>MASSEATSLIFSKLTLNLHRSIDTEQALKALKILKSHRKDGKDSDKQSTADMSAFVQNLLQQMNSCFLDFPALDEMGNRINELEESINELRVEMGVEGTPSSPLQKPGEGKHGEGST</sequence>
<feature type="compositionally biased region" description="Basic and acidic residues" evidence="2">
    <location>
        <begin position="108"/>
        <end position="117"/>
    </location>
</feature>
<evidence type="ECO:0000313" key="4">
    <source>
        <dbReference type="Proteomes" id="UP001141552"/>
    </source>
</evidence>
<dbReference type="GO" id="GO:0070370">
    <property type="term" value="P:cellular heat acclimation"/>
    <property type="evidence" value="ECO:0007669"/>
    <property type="project" value="TreeGrafter"/>
</dbReference>
<evidence type="ECO:0000313" key="3">
    <source>
        <dbReference type="EMBL" id="KAJ4850579.1"/>
    </source>
</evidence>
<name>A0A9Q0GHV2_9ROSI</name>
<feature type="region of interest" description="Disordered" evidence="2">
    <location>
        <begin position="95"/>
        <end position="117"/>
    </location>
</feature>
<protein>
    <submittedName>
        <fullName evidence="3">Uncharacterized protein</fullName>
    </submittedName>
</protein>
<keyword evidence="4" id="KW-1185">Reference proteome</keyword>
<dbReference type="EMBL" id="JAKUCV010000277">
    <property type="protein sequence ID" value="KAJ4850579.1"/>
    <property type="molecule type" value="Genomic_DNA"/>
</dbReference>
<dbReference type="Gene3D" id="1.20.5.430">
    <property type="match status" value="1"/>
</dbReference>
<dbReference type="OrthoDB" id="4159489at2759"/>
<dbReference type="PANTHER" id="PTHR19424">
    <property type="entry name" value="HEAT SHOCK FACTOR BINDING PROTEIN 1"/>
    <property type="match status" value="1"/>
</dbReference>
<accession>A0A9Q0GHV2</accession>
<dbReference type="Proteomes" id="UP001141552">
    <property type="component" value="Unassembled WGS sequence"/>
</dbReference>
<dbReference type="InterPro" id="IPR009643">
    <property type="entry name" value="HS1-bd"/>
</dbReference>
<evidence type="ECO:0000256" key="2">
    <source>
        <dbReference type="SAM" id="MobiDB-lite"/>
    </source>
</evidence>
<dbReference type="GO" id="GO:0003714">
    <property type="term" value="F:transcription corepressor activity"/>
    <property type="evidence" value="ECO:0007669"/>
    <property type="project" value="InterPro"/>
</dbReference>
<organism evidence="3 4">
    <name type="scientific">Turnera subulata</name>
    <dbReference type="NCBI Taxonomy" id="218843"/>
    <lineage>
        <taxon>Eukaryota</taxon>
        <taxon>Viridiplantae</taxon>
        <taxon>Streptophyta</taxon>
        <taxon>Embryophyta</taxon>
        <taxon>Tracheophyta</taxon>
        <taxon>Spermatophyta</taxon>
        <taxon>Magnoliopsida</taxon>
        <taxon>eudicotyledons</taxon>
        <taxon>Gunneridae</taxon>
        <taxon>Pentapetalae</taxon>
        <taxon>rosids</taxon>
        <taxon>fabids</taxon>
        <taxon>Malpighiales</taxon>
        <taxon>Passifloraceae</taxon>
        <taxon>Turnera</taxon>
    </lineage>
</organism>
<comment type="similarity">
    <text evidence="1">Belongs to the HSBP1 family.</text>
</comment>